<protein>
    <submittedName>
        <fullName evidence="4">Efflux RND transporter periplasmic adaptor subunit</fullName>
    </submittedName>
</protein>
<feature type="domain" description="CusB-like beta-barrel" evidence="3">
    <location>
        <begin position="358"/>
        <end position="425"/>
    </location>
</feature>
<evidence type="ECO:0000256" key="1">
    <source>
        <dbReference type="SAM" id="MobiDB-lite"/>
    </source>
</evidence>
<feature type="region of interest" description="Disordered" evidence="1">
    <location>
        <begin position="234"/>
        <end position="253"/>
    </location>
</feature>
<dbReference type="Gene3D" id="2.40.50.100">
    <property type="match status" value="2"/>
</dbReference>
<organism evidence="4 5">
    <name type="scientific">Fimbriimonas ginsengisoli</name>
    <dbReference type="NCBI Taxonomy" id="1005039"/>
    <lineage>
        <taxon>Bacteria</taxon>
        <taxon>Bacillati</taxon>
        <taxon>Armatimonadota</taxon>
        <taxon>Fimbriimonadia</taxon>
        <taxon>Fimbriimonadales</taxon>
        <taxon>Fimbriimonadaceae</taxon>
        <taxon>Fimbriimonas</taxon>
    </lineage>
</organism>
<sequence length="626" mass="65533">MNTTITFLKKHWLTLALLGVSLGLVRWVVATQRSPGSMSFVDAQSMDMTTMRAPAGATPVTLAAVKTGSVADERAFPATVAAFGDEDVVARLPGRVQRILVYPGDRVRAGQLLAVLDAPDALAAAAAGSEMALAKAEAARAAELTIGHHRAIEAAAKATVSGAYAGVDRSKAESEAVSIDLSRAKADVETATGSLAERQADLEYADKQLARMQKLYEAGAISLNEFQAARRERDAARGRLASTQGQLSSSRQAALAAERRLQASKNMIQESSAMLRVAQAQEYQATQDVTKVHREAAQGRYEAGAARAQEQQANAVAGFRELRALGDGVVAERSVSPGTAVQIGQVVLRLKSGNALRVQADLPEALSATAHLGVSVRILSEGPAIEARLTSVFPTVDPATRTFRVEALVPTGSSGLKPGMFARLAVPLSEPKNGLVAPLVAVREGEQGKFVWLAQAGADAKTDWTCTMHPSVSKPGPGKCPICGMDLIPRSRGGHIHAHRVPVRVLASNADQALVECDIHAGDQVVSGGGDDLVEGSALRETGKDAGLAEPGQTVPGHEGHTMPMPAEPKATTAPHPHQASQLPGPKVELSATAKGERWVCPMDGYVGDRPGACPKCGMALKRQAA</sequence>
<feature type="domain" description="Heavy metal binding" evidence="2">
    <location>
        <begin position="599"/>
        <end position="622"/>
    </location>
</feature>
<evidence type="ECO:0000259" key="2">
    <source>
        <dbReference type="Pfam" id="PF19335"/>
    </source>
</evidence>
<evidence type="ECO:0000313" key="4">
    <source>
        <dbReference type="EMBL" id="MBI1756446.1"/>
    </source>
</evidence>
<dbReference type="InterPro" id="IPR045800">
    <property type="entry name" value="HMBD"/>
</dbReference>
<feature type="region of interest" description="Disordered" evidence="1">
    <location>
        <begin position="541"/>
        <end position="589"/>
    </location>
</feature>
<dbReference type="GO" id="GO:1990281">
    <property type="term" value="C:efflux pump complex"/>
    <property type="evidence" value="ECO:0007669"/>
    <property type="project" value="TreeGrafter"/>
</dbReference>
<dbReference type="PANTHER" id="PTHR30469:SF15">
    <property type="entry name" value="HLYD FAMILY OF SECRETION PROTEINS"/>
    <property type="match status" value="1"/>
</dbReference>
<dbReference type="Gene3D" id="2.40.420.20">
    <property type="match status" value="1"/>
</dbReference>
<proteinExistence type="predicted"/>
<feature type="compositionally biased region" description="Low complexity" evidence="1">
    <location>
        <begin position="238"/>
        <end position="253"/>
    </location>
</feature>
<reference evidence="4" key="1">
    <citation type="submission" date="2020-07" db="EMBL/GenBank/DDBJ databases">
        <title>Huge and variable diversity of episymbiotic CPR bacteria and DPANN archaea in groundwater ecosystems.</title>
        <authorList>
            <person name="He C.Y."/>
            <person name="Keren R."/>
            <person name="Whittaker M."/>
            <person name="Farag I.F."/>
            <person name="Doudna J."/>
            <person name="Cate J.H.D."/>
            <person name="Banfield J.F."/>
        </authorList>
    </citation>
    <scope>NUCLEOTIDE SEQUENCE</scope>
    <source>
        <strain evidence="4">NC_groundwater_17_Pr7_B-0.1um_64_12</strain>
    </source>
</reference>
<dbReference type="PANTHER" id="PTHR30469">
    <property type="entry name" value="MULTIDRUG RESISTANCE PROTEIN MDTA"/>
    <property type="match status" value="1"/>
</dbReference>
<dbReference type="Gene3D" id="1.10.287.470">
    <property type="entry name" value="Helix hairpin bin"/>
    <property type="match status" value="1"/>
</dbReference>
<dbReference type="Pfam" id="PF19335">
    <property type="entry name" value="HMBD"/>
    <property type="match status" value="2"/>
</dbReference>
<evidence type="ECO:0000313" key="5">
    <source>
        <dbReference type="Proteomes" id="UP000727962"/>
    </source>
</evidence>
<dbReference type="AlphaFoldDB" id="A0A931M045"/>
<dbReference type="SUPFAM" id="SSF111369">
    <property type="entry name" value="HlyD-like secretion proteins"/>
    <property type="match status" value="2"/>
</dbReference>
<dbReference type="EMBL" id="JACOSL010000031">
    <property type="protein sequence ID" value="MBI1756446.1"/>
    <property type="molecule type" value="Genomic_DNA"/>
</dbReference>
<dbReference type="GO" id="GO:0046872">
    <property type="term" value="F:metal ion binding"/>
    <property type="evidence" value="ECO:0007669"/>
    <property type="project" value="InterPro"/>
</dbReference>
<dbReference type="Pfam" id="PF25954">
    <property type="entry name" value="Beta-barrel_RND_2"/>
    <property type="match status" value="1"/>
</dbReference>
<feature type="domain" description="Heavy metal binding" evidence="2">
    <location>
        <begin position="464"/>
        <end position="489"/>
    </location>
</feature>
<gene>
    <name evidence="4" type="ORF">HYR64_04985</name>
</gene>
<accession>A0A931M045</accession>
<dbReference type="Proteomes" id="UP000727962">
    <property type="component" value="Unassembled WGS sequence"/>
</dbReference>
<evidence type="ECO:0000259" key="3">
    <source>
        <dbReference type="Pfam" id="PF25954"/>
    </source>
</evidence>
<dbReference type="Gene3D" id="2.40.30.170">
    <property type="match status" value="1"/>
</dbReference>
<dbReference type="GO" id="GO:0015562">
    <property type="term" value="F:efflux transmembrane transporter activity"/>
    <property type="evidence" value="ECO:0007669"/>
    <property type="project" value="TreeGrafter"/>
</dbReference>
<dbReference type="InterPro" id="IPR058792">
    <property type="entry name" value="Beta-barrel_RND_2"/>
</dbReference>
<comment type="caution">
    <text evidence="4">The sequence shown here is derived from an EMBL/GenBank/DDBJ whole genome shotgun (WGS) entry which is preliminary data.</text>
</comment>
<name>A0A931M045_FIMGI</name>